<name>A0A7X4YHY3_9BACT</name>
<evidence type="ECO:0000256" key="1">
    <source>
        <dbReference type="SAM" id="MobiDB-lite"/>
    </source>
</evidence>
<feature type="compositionally biased region" description="Acidic residues" evidence="1">
    <location>
        <begin position="126"/>
        <end position="136"/>
    </location>
</feature>
<dbReference type="AlphaFoldDB" id="A0A7X4YHY3"/>
<evidence type="ECO:0000313" key="2">
    <source>
        <dbReference type="EMBL" id="NBC45729.1"/>
    </source>
</evidence>
<organism evidence="2 3">
    <name type="scientific">Corallococcus exiguus</name>
    <dbReference type="NCBI Taxonomy" id="83462"/>
    <lineage>
        <taxon>Bacteria</taxon>
        <taxon>Pseudomonadati</taxon>
        <taxon>Myxococcota</taxon>
        <taxon>Myxococcia</taxon>
        <taxon>Myxococcales</taxon>
        <taxon>Cystobacterineae</taxon>
        <taxon>Myxococcaceae</taxon>
        <taxon>Corallococcus</taxon>
    </lineage>
</organism>
<feature type="region of interest" description="Disordered" evidence="1">
    <location>
        <begin position="1"/>
        <end position="20"/>
    </location>
</feature>
<dbReference type="Proteomes" id="UP000537825">
    <property type="component" value="Unassembled WGS sequence"/>
</dbReference>
<comment type="caution">
    <text evidence="2">The sequence shown here is derived from an EMBL/GenBank/DDBJ whole genome shotgun (WGS) entry which is preliminary data.</text>
</comment>
<protein>
    <submittedName>
        <fullName evidence="2">Uncharacterized protein</fullName>
    </submittedName>
</protein>
<feature type="region of interest" description="Disordered" evidence="1">
    <location>
        <begin position="114"/>
        <end position="139"/>
    </location>
</feature>
<proteinExistence type="predicted"/>
<accession>A0A7X4YHY3</accession>
<reference evidence="2 3" key="1">
    <citation type="submission" date="2020-01" db="EMBL/GenBank/DDBJ databases">
        <title>The draft genome sequence of Corallococcus exiguus DSM 14696.</title>
        <authorList>
            <person name="Zhang X."/>
            <person name="Zhu H."/>
        </authorList>
    </citation>
    <scope>NUCLEOTIDE SEQUENCE [LARGE SCALE GENOMIC DNA]</scope>
    <source>
        <strain evidence="2 3">DSM 14696</strain>
    </source>
</reference>
<dbReference type="EMBL" id="JAAAPK010000015">
    <property type="protein sequence ID" value="NBC45729.1"/>
    <property type="molecule type" value="Genomic_DNA"/>
</dbReference>
<keyword evidence="3" id="KW-1185">Reference proteome</keyword>
<gene>
    <name evidence="2" type="ORF">GTZ93_38655</name>
</gene>
<evidence type="ECO:0000313" key="3">
    <source>
        <dbReference type="Proteomes" id="UP000537825"/>
    </source>
</evidence>
<sequence>MGRPAPGAGGPYDEGVATRPDDLRARLEDRADLLEATRLRYRALKGVLESFFWKDRIRNHFELLREVAADQPEVDATLAAMRRRVEAEGWPPNAAPVRLMHEVERLREAVERAAEKRLSASASPGSDDEDTAEQDDGPTTLGERLLRLETEVLDAAPFLGGRVWAQAVELLPRNLPELRAACAAGEVFERVFMRPVTEGAPAFSDDEARELARALPLGAAALVALWERLERYDSRGRVKDFLQRRMRRAPTRVARSGPELLLHAAFWHDVARVRVRAVLEAELAPVVPREAELPTLLSWRAALSEDPALRLSARSVFTEGRAGLVETAAALAALSRERPRGAWSEEVAWSRLEQAAMRARAEEGTEAEALRDALRLFVMLRGQARTPARLFSPEHAKPAGGDVARNGDLVALVQAARHAALRQGS</sequence>